<dbReference type="EMBL" id="CAJFCW020000004">
    <property type="protein sequence ID" value="CAG9111449.1"/>
    <property type="molecule type" value="Genomic_DNA"/>
</dbReference>
<keyword evidence="9" id="KW-1185">Reference proteome</keyword>
<proteinExistence type="predicted"/>
<dbReference type="SMART" id="SM00980">
    <property type="entry name" value="THAP"/>
    <property type="match status" value="1"/>
</dbReference>
<evidence type="ECO:0000256" key="2">
    <source>
        <dbReference type="ARBA" id="ARBA00022771"/>
    </source>
</evidence>
<name>A0A811KSF2_9BILA</name>
<evidence type="ECO:0000313" key="9">
    <source>
        <dbReference type="Proteomes" id="UP000614601"/>
    </source>
</evidence>
<evidence type="ECO:0000256" key="4">
    <source>
        <dbReference type="ARBA" id="ARBA00023125"/>
    </source>
</evidence>
<feature type="compositionally biased region" description="Acidic residues" evidence="6">
    <location>
        <begin position="245"/>
        <end position="269"/>
    </location>
</feature>
<dbReference type="SUPFAM" id="SSF57716">
    <property type="entry name" value="Glucocorticoid receptor-like (DNA-binding domain)"/>
    <property type="match status" value="1"/>
</dbReference>
<dbReference type="GO" id="GO:0008270">
    <property type="term" value="F:zinc ion binding"/>
    <property type="evidence" value="ECO:0007669"/>
    <property type="project" value="UniProtKB-KW"/>
</dbReference>
<dbReference type="Gene3D" id="6.20.210.20">
    <property type="entry name" value="THAP domain"/>
    <property type="match status" value="1"/>
</dbReference>
<dbReference type="InterPro" id="IPR038441">
    <property type="entry name" value="THAP_Znf_sf"/>
</dbReference>
<keyword evidence="2 5" id="KW-0863">Zinc-finger</keyword>
<keyword evidence="4 5" id="KW-0238">DNA-binding</keyword>
<sequence length="287" mass="32469">MRRTPIITAHDLRHRGKRPVNVSYRPFFVSATCVVCPFPEFPLASFPKDEAIRRKWAAVLNLPIIPTSRATICSKHFPPNSFTDKERRKKDAHPISDFDRQKLMEQAELGIKEEVDANVDESEQKKKEEKELPKYYIENLKRFSSYKFCPMCGTSIQNLKIFIKGVAVTIKYECSPACNGIEQEQVSERRSRHLINVECVRSAIGASIGVGPITKFAKSLSLAWLSTTSFRSIMKQIKPSSTDASVEDDPEASVEEEPDALVEEALEEDSDEDILTEACIQPFQIKA</sequence>
<evidence type="ECO:0000259" key="7">
    <source>
        <dbReference type="PROSITE" id="PS50950"/>
    </source>
</evidence>
<dbReference type="PROSITE" id="PS50950">
    <property type="entry name" value="ZF_THAP"/>
    <property type="match status" value="1"/>
</dbReference>
<reference evidence="8" key="1">
    <citation type="submission" date="2020-09" db="EMBL/GenBank/DDBJ databases">
        <authorList>
            <person name="Kikuchi T."/>
        </authorList>
    </citation>
    <scope>NUCLEOTIDE SEQUENCE</scope>
    <source>
        <strain evidence="8">SH1</strain>
    </source>
</reference>
<gene>
    <name evidence="8" type="ORF">BOKJ2_LOCUS7926</name>
</gene>
<evidence type="ECO:0000256" key="1">
    <source>
        <dbReference type="ARBA" id="ARBA00022723"/>
    </source>
</evidence>
<evidence type="ECO:0000256" key="5">
    <source>
        <dbReference type="PROSITE-ProRule" id="PRU00309"/>
    </source>
</evidence>
<dbReference type="OrthoDB" id="7312725at2759"/>
<dbReference type="InterPro" id="IPR006612">
    <property type="entry name" value="THAP_Znf"/>
</dbReference>
<dbReference type="EMBL" id="CAJFDH010000004">
    <property type="protein sequence ID" value="CAD5218716.1"/>
    <property type="molecule type" value="Genomic_DNA"/>
</dbReference>
<dbReference type="GO" id="GO:0003677">
    <property type="term" value="F:DNA binding"/>
    <property type="evidence" value="ECO:0007669"/>
    <property type="project" value="UniProtKB-UniRule"/>
</dbReference>
<comment type="caution">
    <text evidence="8">The sequence shown here is derived from an EMBL/GenBank/DDBJ whole genome shotgun (WGS) entry which is preliminary data.</text>
</comment>
<evidence type="ECO:0000313" key="8">
    <source>
        <dbReference type="EMBL" id="CAD5218716.1"/>
    </source>
</evidence>
<accession>A0A811KSF2</accession>
<dbReference type="AlphaFoldDB" id="A0A811KSF2"/>
<dbReference type="Pfam" id="PF05485">
    <property type="entry name" value="THAP"/>
    <property type="match status" value="1"/>
</dbReference>
<feature type="domain" description="THAP-type" evidence="7">
    <location>
        <begin position="25"/>
        <end position="97"/>
    </location>
</feature>
<keyword evidence="1" id="KW-0479">Metal-binding</keyword>
<organism evidence="8 9">
    <name type="scientific">Bursaphelenchus okinawaensis</name>
    <dbReference type="NCBI Taxonomy" id="465554"/>
    <lineage>
        <taxon>Eukaryota</taxon>
        <taxon>Metazoa</taxon>
        <taxon>Ecdysozoa</taxon>
        <taxon>Nematoda</taxon>
        <taxon>Chromadorea</taxon>
        <taxon>Rhabditida</taxon>
        <taxon>Tylenchina</taxon>
        <taxon>Tylenchomorpha</taxon>
        <taxon>Aphelenchoidea</taxon>
        <taxon>Aphelenchoididae</taxon>
        <taxon>Bursaphelenchus</taxon>
    </lineage>
</organism>
<keyword evidence="3" id="KW-0862">Zinc</keyword>
<dbReference type="Proteomes" id="UP000614601">
    <property type="component" value="Unassembled WGS sequence"/>
</dbReference>
<evidence type="ECO:0000256" key="6">
    <source>
        <dbReference type="SAM" id="MobiDB-lite"/>
    </source>
</evidence>
<dbReference type="Proteomes" id="UP000783686">
    <property type="component" value="Unassembled WGS sequence"/>
</dbReference>
<evidence type="ECO:0000256" key="3">
    <source>
        <dbReference type="ARBA" id="ARBA00022833"/>
    </source>
</evidence>
<feature type="region of interest" description="Disordered" evidence="6">
    <location>
        <begin position="240"/>
        <end position="269"/>
    </location>
</feature>
<protein>
    <recommendedName>
        <fullName evidence="7">THAP-type domain-containing protein</fullName>
    </recommendedName>
</protein>